<dbReference type="CDD" id="cd04433">
    <property type="entry name" value="AFD_class_I"/>
    <property type="match status" value="1"/>
</dbReference>
<dbReference type="Gene3D" id="3.30.300.30">
    <property type="match status" value="1"/>
</dbReference>
<protein>
    <submittedName>
        <fullName evidence="6">AMP-binding protein</fullName>
    </submittedName>
</protein>
<organism evidence="6 7">
    <name type="scientific">Marinicrinis sediminis</name>
    <dbReference type="NCBI Taxonomy" id="1652465"/>
    <lineage>
        <taxon>Bacteria</taxon>
        <taxon>Bacillati</taxon>
        <taxon>Bacillota</taxon>
        <taxon>Bacilli</taxon>
        <taxon>Bacillales</taxon>
        <taxon>Paenibacillaceae</taxon>
    </lineage>
</organism>
<sequence length="435" mass="47085">MFTVNREAVSEAAVQARMLAYGQAEGASHLPGKRVAVCTSNPVELAAFVLYAKQLGISVLLIHGETPFVTARERAVEAGCSLLLHGDPVQEWVLPADGAGTYPASLLQYSSGTSGDAKLIARSWDEIDTEIRSYNEALQMDPLIRPIVLAPISHSYGLICGLLAAIERKSKPVLITSSNPKVALGQIRDISHHLVYGVPMLFHVLLSLAGENLRFHQLISSGAPLPEPLFDRLYERADRMLQQYGCTEAGCLALSPQAETHTEVGRPLSHLSLEAGDQVDHPGEIVAVTAKGRIHTRDLGYWSDLGRLHLLARMDDVINVSGLKVYPVEVENVLMQCPGVEDAVVFRGHHPIMGERAVALVKSSGTLTSASEAMSSDDPNSGHSMLTEASVLKAWCASKLPPYKVPGEFRMVSDIPRQPSGKISRRMLEEGEIAP</sequence>
<evidence type="ECO:0000259" key="5">
    <source>
        <dbReference type="Pfam" id="PF13193"/>
    </source>
</evidence>
<keyword evidence="2" id="KW-0436">Ligase</keyword>
<dbReference type="InterPro" id="IPR045851">
    <property type="entry name" value="AMP-bd_C_sf"/>
</dbReference>
<dbReference type="PANTHER" id="PTHR43201">
    <property type="entry name" value="ACYL-COA SYNTHETASE"/>
    <property type="match status" value="1"/>
</dbReference>
<evidence type="ECO:0000313" key="7">
    <source>
        <dbReference type="Proteomes" id="UP001597497"/>
    </source>
</evidence>
<dbReference type="RefSeq" id="WP_379929963.1">
    <property type="nucleotide sequence ID" value="NZ_JBHUMM010000037.1"/>
</dbReference>
<accession>A0ABW5RCR0</accession>
<feature type="region of interest" description="Disordered" evidence="3">
    <location>
        <begin position="416"/>
        <end position="435"/>
    </location>
</feature>
<dbReference type="SUPFAM" id="SSF56801">
    <property type="entry name" value="Acetyl-CoA synthetase-like"/>
    <property type="match status" value="1"/>
</dbReference>
<comment type="caution">
    <text evidence="6">The sequence shown here is derived from an EMBL/GenBank/DDBJ whole genome shotgun (WGS) entry which is preliminary data.</text>
</comment>
<feature type="domain" description="AMP-binding enzyme C-terminal" evidence="5">
    <location>
        <begin position="329"/>
        <end position="422"/>
    </location>
</feature>
<dbReference type="Proteomes" id="UP001597497">
    <property type="component" value="Unassembled WGS sequence"/>
</dbReference>
<proteinExistence type="inferred from homology"/>
<dbReference type="PANTHER" id="PTHR43201:SF5">
    <property type="entry name" value="MEDIUM-CHAIN ACYL-COA LIGASE ACSF2, MITOCHONDRIAL"/>
    <property type="match status" value="1"/>
</dbReference>
<name>A0ABW5RCR0_9BACL</name>
<evidence type="ECO:0000256" key="3">
    <source>
        <dbReference type="SAM" id="MobiDB-lite"/>
    </source>
</evidence>
<evidence type="ECO:0000256" key="1">
    <source>
        <dbReference type="ARBA" id="ARBA00006432"/>
    </source>
</evidence>
<reference evidence="7" key="1">
    <citation type="journal article" date="2019" name="Int. J. Syst. Evol. Microbiol.">
        <title>The Global Catalogue of Microorganisms (GCM) 10K type strain sequencing project: providing services to taxonomists for standard genome sequencing and annotation.</title>
        <authorList>
            <consortium name="The Broad Institute Genomics Platform"/>
            <consortium name="The Broad Institute Genome Sequencing Center for Infectious Disease"/>
            <person name="Wu L."/>
            <person name="Ma J."/>
        </authorList>
    </citation>
    <scope>NUCLEOTIDE SEQUENCE [LARGE SCALE GENOMIC DNA]</scope>
    <source>
        <strain evidence="7">KCTC 33676</strain>
    </source>
</reference>
<dbReference type="InterPro" id="IPR042099">
    <property type="entry name" value="ANL_N_sf"/>
</dbReference>
<dbReference type="Gene3D" id="3.40.50.12780">
    <property type="entry name" value="N-terminal domain of ligase-like"/>
    <property type="match status" value="1"/>
</dbReference>
<dbReference type="Pfam" id="PF00501">
    <property type="entry name" value="AMP-binding"/>
    <property type="match status" value="1"/>
</dbReference>
<dbReference type="InterPro" id="IPR025110">
    <property type="entry name" value="AMP-bd_C"/>
</dbReference>
<keyword evidence="7" id="KW-1185">Reference proteome</keyword>
<dbReference type="EMBL" id="JBHUMM010000037">
    <property type="protein sequence ID" value="MFD2672399.1"/>
    <property type="molecule type" value="Genomic_DNA"/>
</dbReference>
<comment type="similarity">
    <text evidence="1">Belongs to the ATP-dependent AMP-binding enzyme family.</text>
</comment>
<feature type="domain" description="AMP-dependent synthetase/ligase" evidence="4">
    <location>
        <begin position="106"/>
        <end position="297"/>
    </location>
</feature>
<gene>
    <name evidence="6" type="ORF">ACFSUC_12570</name>
</gene>
<evidence type="ECO:0000313" key="6">
    <source>
        <dbReference type="EMBL" id="MFD2672399.1"/>
    </source>
</evidence>
<dbReference type="InterPro" id="IPR000873">
    <property type="entry name" value="AMP-dep_synth/lig_dom"/>
</dbReference>
<evidence type="ECO:0000259" key="4">
    <source>
        <dbReference type="Pfam" id="PF00501"/>
    </source>
</evidence>
<evidence type="ECO:0000256" key="2">
    <source>
        <dbReference type="ARBA" id="ARBA00022598"/>
    </source>
</evidence>
<dbReference type="Pfam" id="PF13193">
    <property type="entry name" value="AMP-binding_C"/>
    <property type="match status" value="1"/>
</dbReference>